<organism evidence="1 2">
    <name type="scientific">Romboutsia weinsteinii</name>
    <dbReference type="NCBI Taxonomy" id="2020949"/>
    <lineage>
        <taxon>Bacteria</taxon>
        <taxon>Bacillati</taxon>
        <taxon>Bacillota</taxon>
        <taxon>Clostridia</taxon>
        <taxon>Peptostreptococcales</taxon>
        <taxon>Peptostreptococcaceae</taxon>
        <taxon>Romboutsia</taxon>
    </lineage>
</organism>
<comment type="caution">
    <text evidence="1">The sequence shown here is derived from an EMBL/GenBank/DDBJ whole genome shotgun (WGS) entry which is preliminary data.</text>
</comment>
<reference evidence="1 2" key="1">
    <citation type="journal article" date="2017" name="Genome Announc.">
        <title>Draft Genome Sequence of Romboutsia weinsteinii sp. nov. Strain CCRI-19649(T) Isolated from Surface Water.</title>
        <authorList>
            <person name="Maheux A.F."/>
            <person name="Boudreau D.K."/>
            <person name="Berube E."/>
            <person name="Boissinot M."/>
            <person name="Cantin P."/>
            <person name="Raymond F."/>
            <person name="Corbeil J."/>
            <person name="Omar R.F."/>
            <person name="Bergeron M.G."/>
        </authorList>
    </citation>
    <scope>NUCLEOTIDE SEQUENCE [LARGE SCALE GENOMIC DNA]</scope>
    <source>
        <strain evidence="1 2">CCRI-19649</strain>
    </source>
</reference>
<evidence type="ECO:0000313" key="1">
    <source>
        <dbReference type="EMBL" id="RDY27842.1"/>
    </source>
</evidence>
<proteinExistence type="predicted"/>
<gene>
    <name evidence="1" type="ORF">CHL78_007505</name>
</gene>
<dbReference type="RefSeq" id="WP_094368926.1">
    <property type="nucleotide sequence ID" value="NZ_NOJY02000010.1"/>
</dbReference>
<dbReference type="AlphaFoldDB" id="A0A371J4Y7"/>
<name>A0A371J4Y7_9FIRM</name>
<keyword evidence="2" id="KW-1185">Reference proteome</keyword>
<protein>
    <submittedName>
        <fullName evidence="1">Uncharacterized protein</fullName>
    </submittedName>
</protein>
<dbReference type="Proteomes" id="UP000215694">
    <property type="component" value="Unassembled WGS sequence"/>
</dbReference>
<dbReference type="EMBL" id="NOJY02000010">
    <property type="protein sequence ID" value="RDY27842.1"/>
    <property type="molecule type" value="Genomic_DNA"/>
</dbReference>
<accession>A0A371J4Y7</accession>
<dbReference type="OrthoDB" id="1751875at2"/>
<evidence type="ECO:0000313" key="2">
    <source>
        <dbReference type="Proteomes" id="UP000215694"/>
    </source>
</evidence>
<sequence length="130" mass="15301">MKRISSIFKAKGINENTLPFGSDECGKFLRDTYKDSVDEVTIMNDDIYKNLTEYDEIISDISKLETRKKYIEHLLQSEMKEYETGFCRERKITWKSVSKSSVDTKSLKKDYPDIIKDYVKTSKSRVFKVK</sequence>